<evidence type="ECO:0000256" key="3">
    <source>
        <dbReference type="ARBA" id="ARBA00012438"/>
    </source>
</evidence>
<dbReference type="Proteomes" id="UP001464891">
    <property type="component" value="Unassembled WGS sequence"/>
</dbReference>
<gene>
    <name evidence="11" type="ORF">NC998_16480</name>
</gene>
<evidence type="ECO:0000256" key="5">
    <source>
        <dbReference type="ARBA" id="ARBA00022777"/>
    </source>
</evidence>
<keyword evidence="6" id="KW-1133">Transmembrane helix</keyword>
<dbReference type="PANTHER" id="PTHR43065:SF48">
    <property type="entry name" value="HISTIDINE KINASE"/>
    <property type="match status" value="1"/>
</dbReference>
<dbReference type="PRINTS" id="PR00344">
    <property type="entry name" value="BCTRLSENSOR"/>
</dbReference>
<dbReference type="Gene3D" id="3.30.565.10">
    <property type="entry name" value="Histidine kinase-like ATPase, C-terminal domain"/>
    <property type="match status" value="1"/>
</dbReference>
<keyword evidence="12" id="KW-1185">Reference proteome</keyword>
<keyword evidence="9" id="KW-0175">Coiled coil</keyword>
<evidence type="ECO:0000313" key="11">
    <source>
        <dbReference type="EMBL" id="MEP0818698.1"/>
    </source>
</evidence>
<dbReference type="EC" id="2.7.13.3" evidence="3"/>
<keyword evidence="8" id="KW-0472">Membrane</keyword>
<evidence type="ECO:0000256" key="8">
    <source>
        <dbReference type="ARBA" id="ARBA00023136"/>
    </source>
</evidence>
<dbReference type="InterPro" id="IPR036890">
    <property type="entry name" value="HATPase_C_sf"/>
</dbReference>
<dbReference type="PANTHER" id="PTHR43065">
    <property type="entry name" value="SENSOR HISTIDINE KINASE"/>
    <property type="match status" value="1"/>
</dbReference>
<dbReference type="PROSITE" id="PS50109">
    <property type="entry name" value="HIS_KIN"/>
    <property type="match status" value="1"/>
</dbReference>
<dbReference type="Gene3D" id="1.10.287.130">
    <property type="match status" value="1"/>
</dbReference>
<feature type="coiled-coil region" evidence="9">
    <location>
        <begin position="200"/>
        <end position="230"/>
    </location>
</feature>
<accession>A0ABV0JA93</accession>
<comment type="caution">
    <text evidence="11">The sequence shown here is derived from an EMBL/GenBank/DDBJ whole genome shotgun (WGS) entry which is preliminary data.</text>
</comment>
<evidence type="ECO:0000256" key="7">
    <source>
        <dbReference type="ARBA" id="ARBA00023012"/>
    </source>
</evidence>
<proteinExistence type="predicted"/>
<dbReference type="InterPro" id="IPR029095">
    <property type="entry name" value="NarX-like_N"/>
</dbReference>
<reference evidence="11 12" key="1">
    <citation type="submission" date="2022-04" db="EMBL/GenBank/DDBJ databases">
        <title>Positive selection, recombination, and allopatry shape intraspecific diversity of widespread and dominant cyanobacteria.</title>
        <authorList>
            <person name="Wei J."/>
            <person name="Shu W."/>
            <person name="Hu C."/>
        </authorList>
    </citation>
    <scope>NUCLEOTIDE SEQUENCE [LARGE SCALE GENOMIC DNA]</scope>
    <source>
        <strain evidence="11 12">GB2-A4</strain>
    </source>
</reference>
<evidence type="ECO:0000313" key="12">
    <source>
        <dbReference type="Proteomes" id="UP001464891"/>
    </source>
</evidence>
<dbReference type="InterPro" id="IPR004358">
    <property type="entry name" value="Sig_transdc_His_kin-like_C"/>
</dbReference>
<organism evidence="11 12">
    <name type="scientific">Trichocoleus desertorum GB2-A4</name>
    <dbReference type="NCBI Taxonomy" id="2933944"/>
    <lineage>
        <taxon>Bacteria</taxon>
        <taxon>Bacillati</taxon>
        <taxon>Cyanobacteriota</taxon>
        <taxon>Cyanophyceae</taxon>
        <taxon>Leptolyngbyales</taxon>
        <taxon>Trichocoleusaceae</taxon>
        <taxon>Trichocoleus</taxon>
    </lineage>
</organism>
<dbReference type="InterPro" id="IPR005467">
    <property type="entry name" value="His_kinase_dom"/>
</dbReference>
<name>A0ABV0JA93_9CYAN</name>
<protein>
    <recommendedName>
        <fullName evidence="3">histidine kinase</fullName>
        <ecNumber evidence="3">2.7.13.3</ecNumber>
    </recommendedName>
</protein>
<dbReference type="Pfam" id="PF13675">
    <property type="entry name" value="PilJ"/>
    <property type="match status" value="1"/>
</dbReference>
<keyword evidence="11" id="KW-0067">ATP-binding</keyword>
<evidence type="ECO:0000256" key="4">
    <source>
        <dbReference type="ARBA" id="ARBA00022692"/>
    </source>
</evidence>
<dbReference type="EMBL" id="JAMPKM010000010">
    <property type="protein sequence ID" value="MEP0818698.1"/>
    <property type="molecule type" value="Genomic_DNA"/>
</dbReference>
<keyword evidence="4" id="KW-0812">Transmembrane</keyword>
<evidence type="ECO:0000256" key="6">
    <source>
        <dbReference type="ARBA" id="ARBA00022989"/>
    </source>
</evidence>
<dbReference type="InterPro" id="IPR003594">
    <property type="entry name" value="HATPase_dom"/>
</dbReference>
<dbReference type="RefSeq" id="WP_190433150.1">
    <property type="nucleotide sequence ID" value="NZ_JAMPKM010000010.1"/>
</dbReference>
<dbReference type="SMART" id="SM00387">
    <property type="entry name" value="HATPase_c"/>
    <property type="match status" value="1"/>
</dbReference>
<comment type="catalytic activity">
    <reaction evidence="1">
        <text>ATP + protein L-histidine = ADP + protein N-phospho-L-histidine.</text>
        <dbReference type="EC" id="2.7.13.3"/>
    </reaction>
</comment>
<feature type="domain" description="Histidine kinase" evidence="10">
    <location>
        <begin position="239"/>
        <end position="498"/>
    </location>
</feature>
<evidence type="ECO:0000256" key="9">
    <source>
        <dbReference type="SAM" id="Coils"/>
    </source>
</evidence>
<evidence type="ECO:0000259" key="10">
    <source>
        <dbReference type="PROSITE" id="PS50109"/>
    </source>
</evidence>
<comment type="subcellular location">
    <subcellularLocation>
        <location evidence="2">Membrane</location>
        <topology evidence="2">Multi-pass membrane protein</topology>
    </subcellularLocation>
</comment>
<keyword evidence="7" id="KW-0902">Two-component regulatory system</keyword>
<keyword evidence="5" id="KW-0418">Kinase</keyword>
<evidence type="ECO:0000256" key="1">
    <source>
        <dbReference type="ARBA" id="ARBA00000085"/>
    </source>
</evidence>
<keyword evidence="5" id="KW-0808">Transferase</keyword>
<sequence>MNNASVNPDVSHKLLHLELLSVFSFGNSFDLEQLSTSREINAAVVNVSGRQRMLSQRTALFALQLVCSRDEAERTRLQSVLLSALALMEQSHQGLLKGDARLKLPGRLSPALQTMYFEPPLNLDQQVRDYIYQVRAIATAPAAELTLENPHLQAILSAASTRLLETLDAVVSQYQSESEAEQLAIDLSHAELFQQREAATAAAQQQAQQLETMLVELKQTQAQLIQTEKMSSLGQLVTGIVQEINNPVNFIYGNLGHVREYSHNLLNLLALYQKYHPQPELEIQQQIKLADLEFLVQDLPKVLTSLAVGVKRIQSIVLSLRSFSRPDDACMRRANIHQSLDNTLLLLQHRLKPAGGFPGIQIIKEYSNLPLIECHPGQINQVFMHLLSNAIDALRSSDRTTQNCTDNSCLLPRITIRTKAEDTSTITVSIADNGPGISDEVKARLFEPFVTTKPTGKGTGIGLALSQQIVTETHQGALWCVSQSGRGAEFCLKLPLQPAIAT</sequence>
<evidence type="ECO:0000256" key="2">
    <source>
        <dbReference type="ARBA" id="ARBA00004141"/>
    </source>
</evidence>
<dbReference type="Pfam" id="PF02518">
    <property type="entry name" value="HATPase_c"/>
    <property type="match status" value="1"/>
</dbReference>
<dbReference type="GO" id="GO:0005524">
    <property type="term" value="F:ATP binding"/>
    <property type="evidence" value="ECO:0007669"/>
    <property type="project" value="UniProtKB-KW"/>
</dbReference>
<dbReference type="SUPFAM" id="SSF55874">
    <property type="entry name" value="ATPase domain of HSP90 chaperone/DNA topoisomerase II/histidine kinase"/>
    <property type="match status" value="1"/>
</dbReference>
<keyword evidence="11" id="KW-0547">Nucleotide-binding</keyword>